<sequence length="199" mass="21997">MTAKSRLTKGVEFLYVLVKSSLFFWGTLIKMAGIYGWVSAQEKTMYAVDHPEAVHEGLSRITENLGKAKLWEKTLSVGIFLSFAGVIGTLVWGVGSSLSVLFLVASGILLLFLLLLTTNFLVTPKAGLDFATYSYLVLSQTLRPSLWNGFVVANFVFWALLLPISPLLFFLVAPGGVFYLLKKGHQKLLELKGQTHDSY</sequence>
<keyword evidence="1" id="KW-0812">Transmembrane</keyword>
<dbReference type="STRING" id="57732.RU94_GL000320"/>
<feature type="transmembrane region" description="Helical" evidence="1">
    <location>
        <begin position="75"/>
        <end position="94"/>
    </location>
</feature>
<dbReference type="Proteomes" id="UP000013777">
    <property type="component" value="Unassembled WGS sequence"/>
</dbReference>
<proteinExistence type="predicted"/>
<reference evidence="2 3" key="1">
    <citation type="submission" date="2013-02" db="EMBL/GenBank/DDBJ databases">
        <title>The Genome Sequence of Enterococcus asini ATCC_700915.</title>
        <authorList>
            <consortium name="The Broad Institute Genome Sequencing Platform"/>
            <consortium name="The Broad Institute Genome Sequencing Center for Infectious Disease"/>
            <person name="Earl A.M."/>
            <person name="Gilmore M.S."/>
            <person name="Lebreton F."/>
            <person name="Walker B."/>
            <person name="Young S.K."/>
            <person name="Zeng Q."/>
            <person name="Gargeya S."/>
            <person name="Fitzgerald M."/>
            <person name="Haas B."/>
            <person name="Abouelleil A."/>
            <person name="Alvarado L."/>
            <person name="Arachchi H.M."/>
            <person name="Berlin A.M."/>
            <person name="Chapman S.B."/>
            <person name="Dewar J."/>
            <person name="Goldberg J."/>
            <person name="Griggs A."/>
            <person name="Gujja S."/>
            <person name="Hansen M."/>
            <person name="Howarth C."/>
            <person name="Imamovic A."/>
            <person name="Larimer J."/>
            <person name="McCowan C."/>
            <person name="Murphy C."/>
            <person name="Neiman D."/>
            <person name="Pearson M."/>
            <person name="Priest M."/>
            <person name="Roberts A."/>
            <person name="Saif S."/>
            <person name="Shea T."/>
            <person name="Sisk P."/>
            <person name="Sykes S."/>
            <person name="Wortman J."/>
            <person name="Nusbaum C."/>
            <person name="Birren B."/>
        </authorList>
    </citation>
    <scope>NUCLEOTIDE SEQUENCE [LARGE SCALE GENOMIC DNA]</scope>
    <source>
        <strain evidence="2 3">ATCC 700915</strain>
    </source>
</reference>
<feature type="transmembrane region" description="Helical" evidence="1">
    <location>
        <begin position="155"/>
        <end position="181"/>
    </location>
</feature>
<feature type="transmembrane region" description="Helical" evidence="1">
    <location>
        <begin position="12"/>
        <end position="38"/>
    </location>
</feature>
<dbReference type="AlphaFoldDB" id="R2RUW2"/>
<evidence type="ECO:0000313" key="3">
    <source>
        <dbReference type="Proteomes" id="UP000013777"/>
    </source>
</evidence>
<organism evidence="2 3">
    <name type="scientific">Enterococcus asini ATCC 700915</name>
    <dbReference type="NCBI Taxonomy" id="1158606"/>
    <lineage>
        <taxon>Bacteria</taxon>
        <taxon>Bacillati</taxon>
        <taxon>Bacillota</taxon>
        <taxon>Bacilli</taxon>
        <taxon>Lactobacillales</taxon>
        <taxon>Enterococcaceae</taxon>
        <taxon>Enterococcus</taxon>
    </lineage>
</organism>
<gene>
    <name evidence="2" type="ORF">UAS_01570</name>
</gene>
<dbReference type="RefSeq" id="WP_010754208.1">
    <property type="nucleotide sequence ID" value="NZ_ASVU01000001.1"/>
</dbReference>
<dbReference type="OrthoDB" id="2194707at2"/>
<dbReference type="PATRIC" id="fig|1158606.3.peg.1526"/>
<comment type="caution">
    <text evidence="2">The sequence shown here is derived from an EMBL/GenBank/DDBJ whole genome shotgun (WGS) entry which is preliminary data.</text>
</comment>
<evidence type="ECO:0000256" key="1">
    <source>
        <dbReference type="SAM" id="Phobius"/>
    </source>
</evidence>
<dbReference type="EMBL" id="AJAP01000012">
    <property type="protein sequence ID" value="EOH87105.1"/>
    <property type="molecule type" value="Genomic_DNA"/>
</dbReference>
<evidence type="ECO:0000313" key="2">
    <source>
        <dbReference type="EMBL" id="EOH87105.1"/>
    </source>
</evidence>
<protein>
    <submittedName>
        <fullName evidence="2">Uncharacterized protein</fullName>
    </submittedName>
</protein>
<dbReference type="GeneID" id="78365194"/>
<dbReference type="HOGENOM" id="CLU_1370315_0_0_9"/>
<accession>R2RUW2</accession>
<feature type="transmembrane region" description="Helical" evidence="1">
    <location>
        <begin position="101"/>
        <end position="122"/>
    </location>
</feature>
<name>R2RUW2_9ENTE</name>
<keyword evidence="1" id="KW-1133">Transmembrane helix</keyword>
<dbReference type="eggNOG" id="ENOG5032GG2">
    <property type="taxonomic scope" value="Bacteria"/>
</dbReference>
<keyword evidence="1" id="KW-0472">Membrane</keyword>
<keyword evidence="3" id="KW-1185">Reference proteome</keyword>